<proteinExistence type="predicted"/>
<keyword evidence="1" id="KW-1185">Reference proteome</keyword>
<reference evidence="2" key="1">
    <citation type="submission" date="2025-08" db="UniProtKB">
        <authorList>
            <consortium name="RefSeq"/>
        </authorList>
    </citation>
    <scope>IDENTIFICATION</scope>
</reference>
<name>A0A6P7QT01_MUSCR</name>
<protein>
    <submittedName>
        <fullName evidence="2">ASNSD1 upstream open reading frame protein-like</fullName>
    </submittedName>
</protein>
<feature type="non-terminal residue" evidence="2">
    <location>
        <position position="1"/>
    </location>
</feature>
<evidence type="ECO:0000313" key="1">
    <source>
        <dbReference type="Proteomes" id="UP000515126"/>
    </source>
</evidence>
<gene>
    <name evidence="2" type="primary">LOC115030349</name>
</gene>
<dbReference type="GeneID" id="115030349"/>
<dbReference type="AlphaFoldDB" id="A0A6P7QT01"/>
<sequence length="39" mass="4676">HTEALSSKIKEQKIIVDEPFNLKKNWRIEQKSFLKAKIH</sequence>
<dbReference type="KEGG" id="mcal:115030349"/>
<dbReference type="Pfam" id="PF21975">
    <property type="entry name" value="ASNSD1-SEP"/>
    <property type="match status" value="1"/>
</dbReference>
<dbReference type="RefSeq" id="XP_029329764.1">
    <property type="nucleotide sequence ID" value="XM_029473904.1"/>
</dbReference>
<organism evidence="1 2">
    <name type="scientific">Mus caroli</name>
    <name type="common">Ryukyu mouse</name>
    <name type="synonym">Ricefield mouse</name>
    <dbReference type="NCBI Taxonomy" id="10089"/>
    <lineage>
        <taxon>Eukaryota</taxon>
        <taxon>Metazoa</taxon>
        <taxon>Chordata</taxon>
        <taxon>Craniata</taxon>
        <taxon>Vertebrata</taxon>
        <taxon>Euteleostomi</taxon>
        <taxon>Mammalia</taxon>
        <taxon>Eutheria</taxon>
        <taxon>Euarchontoglires</taxon>
        <taxon>Glires</taxon>
        <taxon>Rodentia</taxon>
        <taxon>Myomorpha</taxon>
        <taxon>Muroidea</taxon>
        <taxon>Muridae</taxon>
        <taxon>Murinae</taxon>
        <taxon>Mus</taxon>
        <taxon>Mus</taxon>
    </lineage>
</organism>
<accession>A0A6P7QT01</accession>
<evidence type="ECO:0000313" key="2">
    <source>
        <dbReference type="RefSeq" id="XP_029329764.1"/>
    </source>
</evidence>
<dbReference type="Proteomes" id="UP000515126">
    <property type="component" value="Unplaced"/>
</dbReference>
<dbReference type="InterPro" id="IPR054148">
    <property type="entry name" value="ASNSD1-SEP"/>
</dbReference>